<dbReference type="OrthoDB" id="5673755at2"/>
<feature type="transmembrane region" description="Helical" evidence="1">
    <location>
        <begin position="37"/>
        <end position="59"/>
    </location>
</feature>
<dbReference type="Proteomes" id="UP000234329">
    <property type="component" value="Unassembled WGS sequence"/>
</dbReference>
<dbReference type="AlphaFoldDB" id="A0A2I1DLI3"/>
<accession>A0A2I1DLI3</accession>
<keyword evidence="1" id="KW-1133">Transmembrane helix</keyword>
<dbReference type="InParanoid" id="A0A2I1DLI3"/>
<keyword evidence="1" id="KW-0472">Membrane</keyword>
<sequence>MNSFAVYMAIIFFPGILATIICDKITTHVTKWGAFKYTLYSFFFGVSSYIFEQIIYFVLPQLSTYSQSKIEREISTSNILPLIHYVINNYNIPQTVIANIIIAVTLSPIVAIIFSFVFNKKIVNIMAMKFKVSEKYGDESLYYLFSSQKNLKYVVISEKDKNLTYQGKLSAVSITDYIQEIILIDVKVYNYETSDLVYSSPSIYLSKPPGGFTIEYPAESHDETTLPINRYY</sequence>
<evidence type="ECO:0000256" key="1">
    <source>
        <dbReference type="SAM" id="Phobius"/>
    </source>
</evidence>
<feature type="transmembrane region" description="Helical" evidence="1">
    <location>
        <begin position="96"/>
        <end position="118"/>
    </location>
</feature>
<keyword evidence="1" id="KW-0812">Transmembrane</keyword>
<name>A0A2I1DLI3_9PROT</name>
<evidence type="ECO:0000313" key="3">
    <source>
        <dbReference type="Proteomes" id="UP000234329"/>
    </source>
</evidence>
<evidence type="ECO:0000313" key="2">
    <source>
        <dbReference type="EMBL" id="PKY10730.1"/>
    </source>
</evidence>
<keyword evidence="3" id="KW-1185">Reference proteome</keyword>
<reference evidence="2 3" key="1">
    <citation type="submission" date="2017-03" db="EMBL/GenBank/DDBJ databases">
        <title>Draft genime sequence of the acidophilic sulfur-oxidizing bacterium Acidithiobacillus sp. SH, isolated from seawater.</title>
        <authorList>
            <person name="Sharmin S."/>
            <person name="Tokuhisa M."/>
            <person name="Kanao T."/>
            <person name="Kamimura K."/>
        </authorList>
    </citation>
    <scope>NUCLEOTIDE SEQUENCE [LARGE SCALE GENOMIC DNA]</scope>
    <source>
        <strain evidence="2 3">SH</strain>
    </source>
</reference>
<organism evidence="2 3">
    <name type="scientific">Acidithiobacillus marinus</name>
    <dbReference type="NCBI Taxonomy" id="187490"/>
    <lineage>
        <taxon>Bacteria</taxon>
        <taxon>Pseudomonadati</taxon>
        <taxon>Pseudomonadota</taxon>
        <taxon>Acidithiobacillia</taxon>
        <taxon>Acidithiobacillales</taxon>
        <taxon>Acidithiobacillaceae</taxon>
        <taxon>Acidithiobacillus</taxon>
    </lineage>
</organism>
<comment type="caution">
    <text evidence="2">The sequence shown here is derived from an EMBL/GenBank/DDBJ whole genome shotgun (WGS) entry which is preliminary data.</text>
</comment>
<feature type="transmembrane region" description="Helical" evidence="1">
    <location>
        <begin position="6"/>
        <end position="25"/>
    </location>
</feature>
<proteinExistence type="predicted"/>
<protein>
    <submittedName>
        <fullName evidence="2">Uncharacterized protein</fullName>
    </submittedName>
</protein>
<dbReference type="RefSeq" id="WP_101538024.1">
    <property type="nucleotide sequence ID" value="NZ_MXAV01000034.1"/>
</dbReference>
<dbReference type="EMBL" id="MXAV01000034">
    <property type="protein sequence ID" value="PKY10730.1"/>
    <property type="molecule type" value="Genomic_DNA"/>
</dbReference>
<gene>
    <name evidence="2" type="ORF">B1757_09170</name>
</gene>